<accession>A0ABR4M821</accession>
<proteinExistence type="predicted"/>
<dbReference type="GeneID" id="98139882"/>
<keyword evidence="2" id="KW-1185">Reference proteome</keyword>
<evidence type="ECO:0000313" key="1">
    <source>
        <dbReference type="EMBL" id="KAL2872681.1"/>
    </source>
</evidence>
<organism evidence="1 2">
    <name type="scientific">Aspergillus lucknowensis</name>
    <dbReference type="NCBI Taxonomy" id="176173"/>
    <lineage>
        <taxon>Eukaryota</taxon>
        <taxon>Fungi</taxon>
        <taxon>Dikarya</taxon>
        <taxon>Ascomycota</taxon>
        <taxon>Pezizomycotina</taxon>
        <taxon>Eurotiomycetes</taxon>
        <taxon>Eurotiomycetidae</taxon>
        <taxon>Eurotiales</taxon>
        <taxon>Aspergillaceae</taxon>
        <taxon>Aspergillus</taxon>
        <taxon>Aspergillus subgen. Nidulantes</taxon>
    </lineage>
</organism>
<evidence type="ECO:0000313" key="2">
    <source>
        <dbReference type="Proteomes" id="UP001610432"/>
    </source>
</evidence>
<comment type="caution">
    <text evidence="1">The sequence shown here is derived from an EMBL/GenBank/DDBJ whole genome shotgun (WGS) entry which is preliminary data.</text>
</comment>
<dbReference type="Proteomes" id="UP001610432">
    <property type="component" value="Unassembled WGS sequence"/>
</dbReference>
<sequence>MIQDPCLIGPKLFPIPFQKFVDPPIAGLSFGALWGTSRALLFGKKKIYFERCVCLRFRRGISTARMFKYGNEIFRMSSLEYYLLGYLIF</sequence>
<dbReference type="EMBL" id="JBFXLQ010000001">
    <property type="protein sequence ID" value="KAL2872681.1"/>
    <property type="molecule type" value="Genomic_DNA"/>
</dbReference>
<reference evidence="1 2" key="1">
    <citation type="submission" date="2024-07" db="EMBL/GenBank/DDBJ databases">
        <title>Section-level genome sequencing and comparative genomics of Aspergillus sections Usti and Cavernicolus.</title>
        <authorList>
            <consortium name="Lawrence Berkeley National Laboratory"/>
            <person name="Nybo J.L."/>
            <person name="Vesth T.C."/>
            <person name="Theobald S."/>
            <person name="Frisvad J.C."/>
            <person name="Larsen T.O."/>
            <person name="Kjaerboelling I."/>
            <person name="Rothschild-Mancinelli K."/>
            <person name="Lyhne E.K."/>
            <person name="Kogle M.E."/>
            <person name="Barry K."/>
            <person name="Clum A."/>
            <person name="Na H."/>
            <person name="Ledsgaard L."/>
            <person name="Lin J."/>
            <person name="Lipzen A."/>
            <person name="Kuo A."/>
            <person name="Riley R."/>
            <person name="Mondo S."/>
            <person name="Labutti K."/>
            <person name="Haridas S."/>
            <person name="Pangalinan J."/>
            <person name="Salamov A.A."/>
            <person name="Simmons B.A."/>
            <person name="Magnuson J.K."/>
            <person name="Chen J."/>
            <person name="Drula E."/>
            <person name="Henrissat B."/>
            <person name="Wiebenga A."/>
            <person name="Lubbers R.J."/>
            <person name="Gomes A.C."/>
            <person name="Macurrencykelacurrency M.R."/>
            <person name="Stajich J."/>
            <person name="Grigoriev I.V."/>
            <person name="Mortensen U.H."/>
            <person name="De Vries R.P."/>
            <person name="Baker S.E."/>
            <person name="Andersen M.R."/>
        </authorList>
    </citation>
    <scope>NUCLEOTIDE SEQUENCE [LARGE SCALE GENOMIC DNA]</scope>
    <source>
        <strain evidence="1 2">CBS 449.75</strain>
    </source>
</reference>
<gene>
    <name evidence="1" type="ORF">BJX67DRAFT_15242</name>
</gene>
<protein>
    <submittedName>
        <fullName evidence="1">Uncharacterized protein</fullName>
    </submittedName>
</protein>
<dbReference type="RefSeq" id="XP_070891659.1">
    <property type="nucleotide sequence ID" value="XM_071024810.1"/>
</dbReference>
<name>A0ABR4M821_9EURO</name>